<name>B7P4A2_IXOSC</name>
<dbReference type="EnsemblMetazoa" id="ISCW001736-RA">
    <property type="protein sequence ID" value="ISCW001736-PA"/>
    <property type="gene ID" value="ISCW001736"/>
</dbReference>
<dbReference type="EMBL" id="DS634467">
    <property type="protein sequence ID" value="EEC01424.1"/>
    <property type="molecule type" value="Genomic_DNA"/>
</dbReference>
<feature type="region of interest" description="Disordered" evidence="1">
    <location>
        <begin position="15"/>
        <end position="68"/>
    </location>
</feature>
<dbReference type="AlphaFoldDB" id="B7P4A2"/>
<accession>B7P4A2</accession>
<dbReference type="PaxDb" id="6945-B7P4A2"/>
<dbReference type="HOGENOM" id="CLU_2402069_0_0_1"/>
<dbReference type="EMBL" id="ABJB011085171">
    <property type="status" value="NOT_ANNOTATED_CDS"/>
    <property type="molecule type" value="Genomic_DNA"/>
</dbReference>
<dbReference type="Proteomes" id="UP000001555">
    <property type="component" value="Unassembled WGS sequence"/>
</dbReference>
<reference evidence="2 4" key="1">
    <citation type="submission" date="2008-03" db="EMBL/GenBank/DDBJ databases">
        <title>Annotation of Ixodes scapularis.</title>
        <authorList>
            <consortium name="Ixodes scapularis Genome Project Consortium"/>
            <person name="Caler E."/>
            <person name="Hannick L.I."/>
            <person name="Bidwell S."/>
            <person name="Joardar V."/>
            <person name="Thiagarajan M."/>
            <person name="Amedeo P."/>
            <person name="Galinsky K.J."/>
            <person name="Schobel S."/>
            <person name="Inman J."/>
            <person name="Hostetler J."/>
            <person name="Miller J."/>
            <person name="Hammond M."/>
            <person name="Megy K."/>
            <person name="Lawson D."/>
            <person name="Kodira C."/>
            <person name="Sutton G."/>
            <person name="Meyer J."/>
            <person name="Hill C.A."/>
            <person name="Birren B."/>
            <person name="Nene V."/>
            <person name="Collins F."/>
            <person name="Alarcon-Chaidez F."/>
            <person name="Wikel S."/>
            <person name="Strausberg R."/>
        </authorList>
    </citation>
    <scope>NUCLEOTIDE SEQUENCE [LARGE SCALE GENOMIC DNA]</scope>
    <source>
        <strain evidence="4">Wikel</strain>
        <strain evidence="2">Wikel colony</strain>
    </source>
</reference>
<evidence type="ECO:0000313" key="2">
    <source>
        <dbReference type="EMBL" id="EEC01424.1"/>
    </source>
</evidence>
<evidence type="ECO:0000256" key="1">
    <source>
        <dbReference type="SAM" id="MobiDB-lite"/>
    </source>
</evidence>
<evidence type="ECO:0000313" key="4">
    <source>
        <dbReference type="Proteomes" id="UP000001555"/>
    </source>
</evidence>
<reference evidence="3" key="2">
    <citation type="submission" date="2020-05" db="UniProtKB">
        <authorList>
            <consortium name="EnsemblMetazoa"/>
        </authorList>
    </citation>
    <scope>IDENTIFICATION</scope>
    <source>
        <strain evidence="3">wikel</strain>
    </source>
</reference>
<proteinExistence type="predicted"/>
<protein>
    <submittedName>
        <fullName evidence="2 3">Uncharacterized protein</fullName>
    </submittedName>
</protein>
<gene>
    <name evidence="2" type="ORF">IscW_ISCW001736</name>
</gene>
<organism>
    <name type="scientific">Ixodes scapularis</name>
    <name type="common">Black-legged tick</name>
    <name type="synonym">Deer tick</name>
    <dbReference type="NCBI Taxonomy" id="6945"/>
    <lineage>
        <taxon>Eukaryota</taxon>
        <taxon>Metazoa</taxon>
        <taxon>Ecdysozoa</taxon>
        <taxon>Arthropoda</taxon>
        <taxon>Chelicerata</taxon>
        <taxon>Arachnida</taxon>
        <taxon>Acari</taxon>
        <taxon>Parasitiformes</taxon>
        <taxon>Ixodida</taxon>
        <taxon>Ixodoidea</taxon>
        <taxon>Ixodidae</taxon>
        <taxon>Ixodinae</taxon>
        <taxon>Ixodes</taxon>
    </lineage>
</organism>
<keyword evidence="4" id="KW-1185">Reference proteome</keyword>
<evidence type="ECO:0000313" key="3">
    <source>
        <dbReference type="EnsemblMetazoa" id="ISCW001736-PA"/>
    </source>
</evidence>
<sequence length="93" mass="9845">MGFLRSVTVRLAVSLPDDAREVPPETPEPKGGKGGGLFAPRREGCRAAQSIDHGSKRQFGTGPSPPSFAARVLNPPSAFFTALLRPREFGGGR</sequence>
<feature type="compositionally biased region" description="Basic and acidic residues" evidence="1">
    <location>
        <begin position="17"/>
        <end position="31"/>
    </location>
</feature>
<dbReference type="InParanoid" id="B7P4A2"/>
<dbReference type="VEuPathDB" id="VectorBase:ISCI001736"/>
<dbReference type="VEuPathDB" id="VectorBase:ISCW001736"/>